<dbReference type="RefSeq" id="WP_267652140.1">
    <property type="nucleotide sequence ID" value="NZ_JAOVZR010000001.1"/>
</dbReference>
<keyword evidence="2" id="KW-1185">Reference proteome</keyword>
<dbReference type="EMBL" id="JAOVZR010000001">
    <property type="protein sequence ID" value="MCY0146473.1"/>
    <property type="molecule type" value="Genomic_DNA"/>
</dbReference>
<sequence>MSATRPRETDLYPPVKALLESQGYEVKGEIGAADVVAVRDGGEPLVVELKTSFSLSLFHQAIERQAITDVVYIAVPRGSGRAALKSLKVNTSLCRRLGLGLMTVRLKDGLVEVHADPSPYKPRKSAVKKTRLLREFAKRTGDPNSGGATRQGLMTAYRQDALRCARVLLELGPTKAALVAKTSGVEKARALMADNHYGWFERVATGIYAVCPKGAQALEQHGDPDAGTPRTVPAED</sequence>
<evidence type="ECO:0000313" key="2">
    <source>
        <dbReference type="Proteomes" id="UP001073227"/>
    </source>
</evidence>
<accession>A0ABT3Z3X9</accession>
<gene>
    <name evidence="1" type="ORF">OEG84_01735</name>
</gene>
<evidence type="ECO:0000313" key="1">
    <source>
        <dbReference type="EMBL" id="MCY0146473.1"/>
    </source>
</evidence>
<name>A0ABT3Z3X9_9HYPH</name>
<dbReference type="Proteomes" id="UP001073227">
    <property type="component" value="Unassembled WGS sequence"/>
</dbReference>
<dbReference type="Pfam" id="PF09929">
    <property type="entry name" value="DUF2161"/>
    <property type="match status" value="1"/>
</dbReference>
<dbReference type="InterPro" id="IPR018679">
    <property type="entry name" value="DUF2161"/>
</dbReference>
<protein>
    <submittedName>
        <fullName evidence="1">DUF2161 family putative PD-(D/E)XK-type phosphodiesterase</fullName>
    </submittedName>
</protein>
<reference evidence="1" key="1">
    <citation type="submission" date="2022-10" db="EMBL/GenBank/DDBJ databases">
        <title>Hoeflea sp. G2-23, isolated from marine algae.</title>
        <authorList>
            <person name="Kristyanto S."/>
            <person name="Kim J.M."/>
            <person name="Jeon C.O."/>
        </authorList>
    </citation>
    <scope>NUCLEOTIDE SEQUENCE</scope>
    <source>
        <strain evidence="1">G2-23</strain>
    </source>
</reference>
<comment type="caution">
    <text evidence="1">The sequence shown here is derived from an EMBL/GenBank/DDBJ whole genome shotgun (WGS) entry which is preliminary data.</text>
</comment>
<proteinExistence type="predicted"/>
<organism evidence="1 2">
    <name type="scientific">Hoeflea algicola</name>
    <dbReference type="NCBI Taxonomy" id="2983763"/>
    <lineage>
        <taxon>Bacteria</taxon>
        <taxon>Pseudomonadati</taxon>
        <taxon>Pseudomonadota</taxon>
        <taxon>Alphaproteobacteria</taxon>
        <taxon>Hyphomicrobiales</taxon>
        <taxon>Rhizobiaceae</taxon>
        <taxon>Hoeflea</taxon>
    </lineage>
</organism>